<evidence type="ECO:0000256" key="6">
    <source>
        <dbReference type="ARBA" id="ARBA00022824"/>
    </source>
</evidence>
<evidence type="ECO:0000256" key="8">
    <source>
        <dbReference type="ARBA" id="ARBA00023136"/>
    </source>
</evidence>
<keyword evidence="12" id="KW-1185">Reference proteome</keyword>
<comment type="caution">
    <text evidence="11">The sequence shown here is derived from an EMBL/GenBank/DDBJ whole genome shotgun (WGS) entry which is preliminary data.</text>
</comment>
<feature type="transmembrane region" description="Helical" evidence="10">
    <location>
        <begin position="55"/>
        <end position="73"/>
    </location>
</feature>
<dbReference type="GO" id="GO:0016255">
    <property type="term" value="P:attachment of GPI anchor to protein"/>
    <property type="evidence" value="ECO:0007669"/>
    <property type="project" value="InterPro"/>
</dbReference>
<dbReference type="EMBL" id="RJVU01019434">
    <property type="protein sequence ID" value="ROL50838.1"/>
    <property type="molecule type" value="Genomic_DNA"/>
</dbReference>
<keyword evidence="7 10" id="KW-1133">Transmembrane helix</keyword>
<dbReference type="GO" id="GO:0042765">
    <property type="term" value="C:GPI-anchor transamidase complex"/>
    <property type="evidence" value="ECO:0007669"/>
    <property type="project" value="InterPro"/>
</dbReference>
<organism evidence="11 12">
    <name type="scientific">Anabarilius grahami</name>
    <name type="common">Kanglang fish</name>
    <name type="synonym">Barilius grahami</name>
    <dbReference type="NCBI Taxonomy" id="495550"/>
    <lineage>
        <taxon>Eukaryota</taxon>
        <taxon>Metazoa</taxon>
        <taxon>Chordata</taxon>
        <taxon>Craniata</taxon>
        <taxon>Vertebrata</taxon>
        <taxon>Euteleostomi</taxon>
        <taxon>Actinopterygii</taxon>
        <taxon>Neopterygii</taxon>
        <taxon>Teleostei</taxon>
        <taxon>Ostariophysi</taxon>
        <taxon>Cypriniformes</taxon>
        <taxon>Xenocyprididae</taxon>
        <taxon>Xenocypridinae</taxon>
        <taxon>Xenocypridinae incertae sedis</taxon>
        <taxon>Anabarilius</taxon>
    </lineage>
</organism>
<sequence length="134" mass="15379">MLFKGRQASDSKPAPFNSDWRPLYLPDRIDQSRVLRKSFHTAMAALQFEKQRGRYAALAIAAVVIVVGIPLWWKTTQTYRAWLPYSEISELDTLQLQLSVDIEVVFSRGTLTPELQKKVPLSHVNEKEHQIDGK</sequence>
<evidence type="ECO:0000256" key="1">
    <source>
        <dbReference type="ARBA" id="ARBA00004477"/>
    </source>
</evidence>
<evidence type="ECO:0000256" key="5">
    <source>
        <dbReference type="ARBA" id="ARBA00022692"/>
    </source>
</evidence>
<comment type="pathway">
    <text evidence="2">Glycolipid biosynthesis; glycosylphosphatidylinositol-anchor biosynthesis.</text>
</comment>
<dbReference type="AlphaFoldDB" id="A0A3N0YYS9"/>
<dbReference type="Pfam" id="PF10510">
    <property type="entry name" value="PIG-S"/>
    <property type="match status" value="1"/>
</dbReference>
<gene>
    <name evidence="11" type="ORF">DPX16_15082</name>
</gene>
<reference evidence="11 12" key="1">
    <citation type="submission" date="2018-10" db="EMBL/GenBank/DDBJ databases">
        <title>Genome assembly for a Yunnan-Guizhou Plateau 3E fish, Anabarilius grahami (Regan), and its evolutionary and genetic applications.</title>
        <authorList>
            <person name="Jiang W."/>
        </authorList>
    </citation>
    <scope>NUCLEOTIDE SEQUENCE [LARGE SCALE GENOMIC DNA]</scope>
    <source>
        <strain evidence="11">AG-KIZ</strain>
        <tissue evidence="11">Muscle</tissue>
    </source>
</reference>
<dbReference type="InterPro" id="IPR019540">
    <property type="entry name" value="PtdIno-glycan_biosynth_class_S"/>
</dbReference>
<evidence type="ECO:0000256" key="4">
    <source>
        <dbReference type="ARBA" id="ARBA00022502"/>
    </source>
</evidence>
<protein>
    <submittedName>
        <fullName evidence="11">GPI transamidase component PIG-S</fullName>
    </submittedName>
</protein>
<keyword evidence="5 10" id="KW-0812">Transmembrane</keyword>
<accession>A0A3N0YYS9</accession>
<evidence type="ECO:0000256" key="10">
    <source>
        <dbReference type="SAM" id="Phobius"/>
    </source>
</evidence>
<dbReference type="PANTHER" id="PTHR21072">
    <property type="entry name" value="GPI TRANSAMIDASE COMPONENT PIG-S"/>
    <property type="match status" value="1"/>
</dbReference>
<dbReference type="PANTHER" id="PTHR21072:SF13">
    <property type="entry name" value="GPI TRANSAMIDASE COMPONENT PIG-S"/>
    <property type="match status" value="1"/>
</dbReference>
<evidence type="ECO:0000313" key="11">
    <source>
        <dbReference type="EMBL" id="ROL50838.1"/>
    </source>
</evidence>
<evidence type="ECO:0000256" key="9">
    <source>
        <dbReference type="ARBA" id="ARBA00023180"/>
    </source>
</evidence>
<evidence type="ECO:0000313" key="12">
    <source>
        <dbReference type="Proteomes" id="UP000281406"/>
    </source>
</evidence>
<evidence type="ECO:0000256" key="2">
    <source>
        <dbReference type="ARBA" id="ARBA00004687"/>
    </source>
</evidence>
<dbReference type="UniPathway" id="UPA00196"/>
<evidence type="ECO:0000256" key="7">
    <source>
        <dbReference type="ARBA" id="ARBA00022989"/>
    </source>
</evidence>
<keyword evidence="6" id="KW-0256">Endoplasmic reticulum</keyword>
<comment type="similarity">
    <text evidence="3">Belongs to the PIGS family.</text>
</comment>
<name>A0A3N0YYS9_ANAGA</name>
<dbReference type="OrthoDB" id="28748at2759"/>
<keyword evidence="9" id="KW-0325">Glycoprotein</keyword>
<comment type="subcellular location">
    <subcellularLocation>
        <location evidence="1">Endoplasmic reticulum membrane</location>
        <topology evidence="1">Multi-pass membrane protein</topology>
    </subcellularLocation>
</comment>
<dbReference type="Proteomes" id="UP000281406">
    <property type="component" value="Unassembled WGS sequence"/>
</dbReference>
<keyword evidence="4" id="KW-0337">GPI-anchor biosynthesis</keyword>
<dbReference type="GO" id="GO:0006506">
    <property type="term" value="P:GPI anchor biosynthetic process"/>
    <property type="evidence" value="ECO:0007669"/>
    <property type="project" value="UniProtKB-UniPathway"/>
</dbReference>
<evidence type="ECO:0000256" key="3">
    <source>
        <dbReference type="ARBA" id="ARBA00005316"/>
    </source>
</evidence>
<proteinExistence type="inferred from homology"/>
<keyword evidence="8 10" id="KW-0472">Membrane</keyword>